<reference evidence="3 4" key="1">
    <citation type="submission" date="2016-12" db="EMBL/GenBank/DDBJ databases">
        <authorList>
            <person name="Song W.-J."/>
            <person name="Kurnit D.M."/>
        </authorList>
    </citation>
    <scope>NUCLEOTIDE SEQUENCE [LARGE SCALE GENOMIC DNA]</scope>
    <source>
        <strain evidence="3 4">DSM 18488</strain>
    </source>
</reference>
<protein>
    <submittedName>
        <fullName evidence="3">FdhE protein</fullName>
    </submittedName>
</protein>
<keyword evidence="4" id="KW-1185">Reference proteome</keyword>
<evidence type="ECO:0000259" key="2">
    <source>
        <dbReference type="Pfam" id="PF24860"/>
    </source>
</evidence>
<dbReference type="InterPro" id="IPR056796">
    <property type="entry name" value="FdhE_C"/>
</dbReference>
<dbReference type="STRING" id="1121416.SAMN02745220_02080"/>
<evidence type="ECO:0000313" key="4">
    <source>
        <dbReference type="Proteomes" id="UP000184603"/>
    </source>
</evidence>
<dbReference type="InterPro" id="IPR006452">
    <property type="entry name" value="Formate_DH_accessory"/>
</dbReference>
<dbReference type="RefSeq" id="WP_073613369.1">
    <property type="nucleotide sequence ID" value="NZ_FRFE01000008.1"/>
</dbReference>
<accession>A0A1M7Y629</accession>
<evidence type="ECO:0000256" key="1">
    <source>
        <dbReference type="ARBA" id="ARBA00022490"/>
    </source>
</evidence>
<dbReference type="GO" id="GO:0005829">
    <property type="term" value="C:cytosol"/>
    <property type="evidence" value="ECO:0007669"/>
    <property type="project" value="TreeGrafter"/>
</dbReference>
<dbReference type="EMBL" id="FRFE01000008">
    <property type="protein sequence ID" value="SHO47975.1"/>
    <property type="molecule type" value="Genomic_DNA"/>
</dbReference>
<dbReference type="SUPFAM" id="SSF144020">
    <property type="entry name" value="FdhE-like"/>
    <property type="match status" value="1"/>
</dbReference>
<dbReference type="Pfam" id="PF24860">
    <property type="entry name" value="FdhE_C"/>
    <property type="match status" value="1"/>
</dbReference>
<dbReference type="GO" id="GO:0008199">
    <property type="term" value="F:ferric iron binding"/>
    <property type="evidence" value="ECO:0007669"/>
    <property type="project" value="TreeGrafter"/>
</dbReference>
<organism evidence="3 4">
    <name type="scientific">Desulfopila aestuarii DSM 18488</name>
    <dbReference type="NCBI Taxonomy" id="1121416"/>
    <lineage>
        <taxon>Bacteria</taxon>
        <taxon>Pseudomonadati</taxon>
        <taxon>Thermodesulfobacteriota</taxon>
        <taxon>Desulfobulbia</taxon>
        <taxon>Desulfobulbales</taxon>
        <taxon>Desulfocapsaceae</taxon>
        <taxon>Desulfopila</taxon>
    </lineage>
</organism>
<gene>
    <name evidence="3" type="ORF">SAMN02745220_02080</name>
</gene>
<dbReference type="PANTHER" id="PTHR37689:SF1">
    <property type="entry name" value="PROTEIN FDHE"/>
    <property type="match status" value="1"/>
</dbReference>
<dbReference type="OrthoDB" id="9811074at2"/>
<dbReference type="PANTHER" id="PTHR37689">
    <property type="entry name" value="PROTEIN FDHE"/>
    <property type="match status" value="1"/>
</dbReference>
<keyword evidence="1" id="KW-0963">Cytoplasm</keyword>
<dbReference type="Gene3D" id="3.90.1670.10">
    <property type="entry name" value="FdhE-like domain"/>
    <property type="match status" value="1"/>
</dbReference>
<evidence type="ECO:0000313" key="3">
    <source>
        <dbReference type="EMBL" id="SHO47975.1"/>
    </source>
</evidence>
<name>A0A1M7Y629_9BACT</name>
<dbReference type="Proteomes" id="UP000184603">
    <property type="component" value="Unassembled WGS sequence"/>
</dbReference>
<proteinExistence type="predicted"/>
<feature type="domain" description="FdhE C-terminal" evidence="2">
    <location>
        <begin position="176"/>
        <end position="250"/>
    </location>
</feature>
<dbReference type="CDD" id="cd16341">
    <property type="entry name" value="FdhE"/>
    <property type="match status" value="1"/>
</dbReference>
<dbReference type="InterPro" id="IPR024064">
    <property type="entry name" value="FdhE-like_sf"/>
</dbReference>
<dbReference type="AlphaFoldDB" id="A0A1M7Y629"/>
<sequence>MTIDVQKLIEERPHLKDPLQLYARWQHFQESVAEYLPKERSALSAEESKAYPRANASDIFQLFVKIFELPAEEFVPLQKALENGDVDFMRLPLGDVPEIPSLACSDDELARVLFLFARPFFQNLRTSYPLDGGQWENGRCPLCSAQAALASIVEGPKRHLHCSFCSTFGTYRFTGCPNCGNTDSTQLTTIESEDEPGCRVITCDGCHTYVKVIEHPMLKKMGIDLADMASLPLDIVAQDKGFTRTVPNPISLIKMA</sequence>
<dbReference type="GO" id="GO:0051604">
    <property type="term" value="P:protein maturation"/>
    <property type="evidence" value="ECO:0007669"/>
    <property type="project" value="TreeGrafter"/>
</dbReference>